<dbReference type="EMBL" id="JBBMFJ010000001">
    <property type="protein sequence ID" value="MEQ2561778.1"/>
    <property type="molecule type" value="Genomic_DNA"/>
</dbReference>
<feature type="transmembrane region" description="Helical" evidence="1">
    <location>
        <begin position="21"/>
        <end position="43"/>
    </location>
</feature>
<dbReference type="RefSeq" id="WP_349228218.1">
    <property type="nucleotide sequence ID" value="NZ_JBBMFJ010000001.1"/>
</dbReference>
<evidence type="ECO:0000313" key="3">
    <source>
        <dbReference type="Proteomes" id="UP001437460"/>
    </source>
</evidence>
<evidence type="ECO:0000313" key="2">
    <source>
        <dbReference type="EMBL" id="MEQ2561778.1"/>
    </source>
</evidence>
<keyword evidence="1" id="KW-0812">Transmembrane</keyword>
<keyword evidence="3" id="KW-1185">Reference proteome</keyword>
<protein>
    <submittedName>
        <fullName evidence="2">TadE family protein</fullName>
    </submittedName>
</protein>
<proteinExistence type="predicted"/>
<gene>
    <name evidence="2" type="ORF">WMO41_01055</name>
</gene>
<keyword evidence="1" id="KW-1133">Transmembrane helix</keyword>
<organism evidence="2 3">
    <name type="scientific">Ventrimonas faecis</name>
    <dbReference type="NCBI Taxonomy" id="3133170"/>
    <lineage>
        <taxon>Bacteria</taxon>
        <taxon>Bacillati</taxon>
        <taxon>Bacillota</taxon>
        <taxon>Clostridia</taxon>
        <taxon>Lachnospirales</taxon>
        <taxon>Lachnospiraceae</taxon>
        <taxon>Ventrimonas</taxon>
    </lineage>
</organism>
<accession>A0ABV1HJE7</accession>
<dbReference type="Proteomes" id="UP001437460">
    <property type="component" value="Unassembled WGS sequence"/>
</dbReference>
<reference evidence="2 3" key="1">
    <citation type="submission" date="2024-03" db="EMBL/GenBank/DDBJ databases">
        <title>Human intestinal bacterial collection.</title>
        <authorList>
            <person name="Pauvert C."/>
            <person name="Hitch T.C.A."/>
            <person name="Clavel T."/>
        </authorList>
    </citation>
    <scope>NUCLEOTIDE SEQUENCE [LARGE SCALE GENOMIC DNA]</scope>
    <source>
        <strain evidence="2 3">CLA-AP-H27</strain>
    </source>
</reference>
<sequence>MKQRKRSVLKRTAQKRQKGVLTIEASISYSIFLMIIVTLLYLMRVVYAYGLVQHAVSQTAKELSMYTYVYHVSGASGLYDDLQSATSGRKDQFNTDAESIVKLYEILEGGKLDELNDYSYEGSTNPKDILKDVIGAVANEAAGDAHNQAWTLIARPMIAGYIGADSKGNSADERLQKLRVIGGLKGIDLSSSKFFENGTTIDIVACYTIDPLLPIKILPELNLCNRATVRGMSGSSIY</sequence>
<keyword evidence="1" id="KW-0472">Membrane</keyword>
<evidence type="ECO:0000256" key="1">
    <source>
        <dbReference type="SAM" id="Phobius"/>
    </source>
</evidence>
<comment type="caution">
    <text evidence="2">The sequence shown here is derived from an EMBL/GenBank/DDBJ whole genome shotgun (WGS) entry which is preliminary data.</text>
</comment>
<name>A0ABV1HJE7_9FIRM</name>